<reference evidence="8 9" key="1">
    <citation type="submission" date="2016-10" db="EMBL/GenBank/DDBJ databases">
        <authorList>
            <person name="Varghese N."/>
            <person name="Submissions S."/>
        </authorList>
    </citation>
    <scope>NUCLEOTIDE SEQUENCE [LARGE SCALE GENOMIC DNA]</scope>
    <source>
        <strain evidence="8 9">DSM 5563</strain>
    </source>
</reference>
<dbReference type="EMBL" id="FOLW01000001">
    <property type="protein sequence ID" value="SFB95330.1"/>
    <property type="molecule type" value="Genomic_DNA"/>
</dbReference>
<evidence type="ECO:0000313" key="8">
    <source>
        <dbReference type="EMBL" id="SFB95330.1"/>
    </source>
</evidence>
<dbReference type="InterPro" id="IPR022882">
    <property type="entry name" value="tRNA_adenine-N6_MeTrfase"/>
</dbReference>
<comment type="subcellular location">
    <subcellularLocation>
        <location evidence="6">Cytoplasm</location>
    </subcellularLocation>
</comment>
<dbReference type="PROSITE" id="PS00092">
    <property type="entry name" value="N6_MTASE"/>
    <property type="match status" value="1"/>
</dbReference>
<dbReference type="GO" id="GO:0008033">
    <property type="term" value="P:tRNA processing"/>
    <property type="evidence" value="ECO:0007669"/>
    <property type="project" value="UniProtKB-UniRule"/>
</dbReference>
<dbReference type="InterPro" id="IPR007848">
    <property type="entry name" value="Small_mtfrase_dom"/>
</dbReference>
<sequence>MKDNETKPLLRCGGFTFKQFFVGHDRCGMKVTTDGVILGGWTDVHNCQRVLDIGTGTGLLALMLAQRSDERVVLDAVEIDGAAYLQAKENVQASPWHQRIQVFHADIQDYAEQTNEHYDLIISNPPYFPEGTDCRDEARSRARYTHILSHHNLLMYVDKLLLPHGRFAVMLPCASGQSLEQLALSMGWFTLRRTWVSDVPDKPAYIVLLELTKTPSICHEQHLVTHQPGRQSYTEQFKQLAKDFYLAL</sequence>
<comment type="function">
    <text evidence="6">Specifically methylates the adenine in position 37 of tRNA(1)(Val) (anticodon cmo5UAC).</text>
</comment>
<gene>
    <name evidence="8" type="ORF">SAMN02745723_10122</name>
</gene>
<comment type="catalytic activity">
    <reaction evidence="6">
        <text>adenosine(37) in tRNA1(Val) + S-adenosyl-L-methionine = N(6)-methyladenosine(37) in tRNA1(Val) + S-adenosyl-L-homocysteine + H(+)</text>
        <dbReference type="Rhea" id="RHEA:43160"/>
        <dbReference type="Rhea" id="RHEA-COMP:10369"/>
        <dbReference type="Rhea" id="RHEA-COMP:10370"/>
        <dbReference type="ChEBI" id="CHEBI:15378"/>
        <dbReference type="ChEBI" id="CHEBI:57856"/>
        <dbReference type="ChEBI" id="CHEBI:59789"/>
        <dbReference type="ChEBI" id="CHEBI:74411"/>
        <dbReference type="ChEBI" id="CHEBI:74449"/>
        <dbReference type="EC" id="2.1.1.223"/>
    </reaction>
</comment>
<evidence type="ECO:0000256" key="5">
    <source>
        <dbReference type="ARBA" id="ARBA00022694"/>
    </source>
</evidence>
<proteinExistence type="inferred from homology"/>
<dbReference type="GO" id="GO:0032259">
    <property type="term" value="P:methylation"/>
    <property type="evidence" value="ECO:0007669"/>
    <property type="project" value="UniProtKB-KW"/>
</dbReference>
<evidence type="ECO:0000256" key="4">
    <source>
        <dbReference type="ARBA" id="ARBA00022691"/>
    </source>
</evidence>
<feature type="domain" description="Methyltransferase small" evidence="7">
    <location>
        <begin position="47"/>
        <end position="128"/>
    </location>
</feature>
<dbReference type="PANTHER" id="PTHR47739">
    <property type="entry name" value="TRNA1(VAL) (ADENINE(37)-N6)-METHYLTRANSFERASE"/>
    <property type="match status" value="1"/>
</dbReference>
<keyword evidence="3 6" id="KW-0808">Transferase</keyword>
<dbReference type="GO" id="GO:0003676">
    <property type="term" value="F:nucleic acid binding"/>
    <property type="evidence" value="ECO:0007669"/>
    <property type="project" value="InterPro"/>
</dbReference>
<keyword evidence="2 6" id="KW-0489">Methyltransferase</keyword>
<evidence type="ECO:0000256" key="6">
    <source>
        <dbReference type="HAMAP-Rule" id="MF_01872"/>
    </source>
</evidence>
<evidence type="ECO:0000256" key="3">
    <source>
        <dbReference type="ARBA" id="ARBA00022679"/>
    </source>
</evidence>
<comment type="similarity">
    <text evidence="6">Belongs to the methyltransferase superfamily. tRNA (adenine-N(6)-)-methyltransferase family.</text>
</comment>
<dbReference type="GO" id="GO:0016430">
    <property type="term" value="F:tRNA (adenine-N6)-methyltransferase activity"/>
    <property type="evidence" value="ECO:0007669"/>
    <property type="project" value="UniProtKB-UniRule"/>
</dbReference>
<dbReference type="SUPFAM" id="SSF53335">
    <property type="entry name" value="S-adenosyl-L-methionine-dependent methyltransferases"/>
    <property type="match status" value="1"/>
</dbReference>
<dbReference type="GO" id="GO:0005737">
    <property type="term" value="C:cytoplasm"/>
    <property type="evidence" value="ECO:0007669"/>
    <property type="project" value="UniProtKB-SubCell"/>
</dbReference>
<keyword evidence="5 6" id="KW-0819">tRNA processing</keyword>
<evidence type="ECO:0000259" key="7">
    <source>
        <dbReference type="Pfam" id="PF05175"/>
    </source>
</evidence>
<keyword evidence="1 6" id="KW-0963">Cytoplasm</keyword>
<dbReference type="Gene3D" id="3.40.50.150">
    <property type="entry name" value="Vaccinia Virus protein VP39"/>
    <property type="match status" value="1"/>
</dbReference>
<dbReference type="Pfam" id="PF05175">
    <property type="entry name" value="MTS"/>
    <property type="match status" value="1"/>
</dbReference>
<dbReference type="AlphaFoldDB" id="A0AAJ4W7R9"/>
<dbReference type="EC" id="2.1.1.223" evidence="6"/>
<evidence type="ECO:0000256" key="1">
    <source>
        <dbReference type="ARBA" id="ARBA00022490"/>
    </source>
</evidence>
<dbReference type="InterPro" id="IPR002052">
    <property type="entry name" value="DNA_methylase_N6_adenine_CS"/>
</dbReference>
<comment type="caution">
    <text evidence="8">The sequence shown here is derived from an EMBL/GenBank/DDBJ whole genome shotgun (WGS) entry which is preliminary data.</text>
</comment>
<dbReference type="InterPro" id="IPR029063">
    <property type="entry name" value="SAM-dependent_MTases_sf"/>
</dbReference>
<keyword evidence="4 6" id="KW-0949">S-adenosyl-L-methionine</keyword>
<name>A0AAJ4W7R9_9GAMM</name>
<dbReference type="Proteomes" id="UP000226420">
    <property type="component" value="Unassembled WGS sequence"/>
</dbReference>
<dbReference type="HAMAP" id="MF_01872">
    <property type="entry name" value="tRNA_methyltr_YfiC"/>
    <property type="match status" value="1"/>
</dbReference>
<dbReference type="CDD" id="cd02440">
    <property type="entry name" value="AdoMet_MTases"/>
    <property type="match status" value="1"/>
</dbReference>
<dbReference type="RefSeq" id="WP_126467124.1">
    <property type="nucleotide sequence ID" value="NZ_FOLW01000001.1"/>
</dbReference>
<evidence type="ECO:0000313" key="9">
    <source>
        <dbReference type="Proteomes" id="UP000226420"/>
    </source>
</evidence>
<protein>
    <recommendedName>
        <fullName evidence="6">tRNA1(Val) (adenine(37)-N6)-methyltransferase</fullName>
        <ecNumber evidence="6">2.1.1.223</ecNumber>
    </recommendedName>
    <alternativeName>
        <fullName evidence="6">tRNA m6A37 methyltransferase</fullName>
    </alternativeName>
</protein>
<organism evidence="8 9">
    <name type="scientific">Pragia fontium DSM 5563 = ATCC 49100</name>
    <dbReference type="NCBI Taxonomy" id="1122977"/>
    <lineage>
        <taxon>Bacteria</taxon>
        <taxon>Pseudomonadati</taxon>
        <taxon>Pseudomonadota</taxon>
        <taxon>Gammaproteobacteria</taxon>
        <taxon>Enterobacterales</taxon>
        <taxon>Budviciaceae</taxon>
        <taxon>Pragia</taxon>
    </lineage>
</organism>
<accession>A0AAJ4W7R9</accession>
<dbReference type="InterPro" id="IPR050210">
    <property type="entry name" value="tRNA_Adenine-N(6)_MTase"/>
</dbReference>
<dbReference type="PANTHER" id="PTHR47739:SF1">
    <property type="entry name" value="TRNA1(VAL) (ADENINE(37)-N6)-METHYLTRANSFERASE"/>
    <property type="match status" value="1"/>
</dbReference>
<evidence type="ECO:0000256" key="2">
    <source>
        <dbReference type="ARBA" id="ARBA00022603"/>
    </source>
</evidence>